<dbReference type="InterPro" id="IPR027417">
    <property type="entry name" value="P-loop_NTPase"/>
</dbReference>
<evidence type="ECO:0000313" key="2">
    <source>
        <dbReference type="EMBL" id="KAF2202386.1"/>
    </source>
</evidence>
<evidence type="ECO:0000313" key="3">
    <source>
        <dbReference type="Proteomes" id="UP000799536"/>
    </source>
</evidence>
<dbReference type="GO" id="GO:0005815">
    <property type="term" value="C:microtubule organizing center"/>
    <property type="evidence" value="ECO:0007669"/>
    <property type="project" value="TreeGrafter"/>
</dbReference>
<dbReference type="GO" id="GO:0033063">
    <property type="term" value="C:Rad51B-Rad51C-Rad51D-XRCC2 complex"/>
    <property type="evidence" value="ECO:0007669"/>
    <property type="project" value="InterPro"/>
</dbReference>
<dbReference type="Gene3D" id="3.40.50.300">
    <property type="entry name" value="P-loop containing nucleotide triphosphate hydrolases"/>
    <property type="match status" value="1"/>
</dbReference>
<gene>
    <name evidence="2" type="ORF">GQ43DRAFT_312444</name>
</gene>
<dbReference type="InterPro" id="IPR030547">
    <property type="entry name" value="XRCC2"/>
</dbReference>
<dbReference type="PANTHER" id="PTHR46644">
    <property type="entry name" value="DNA REPAIR PROTEIN XRCC2"/>
    <property type="match status" value="1"/>
</dbReference>
<dbReference type="OrthoDB" id="420422at2759"/>
<dbReference type="EMBL" id="ML993938">
    <property type="protein sequence ID" value="KAF2202386.1"/>
    <property type="molecule type" value="Genomic_DNA"/>
</dbReference>
<evidence type="ECO:0008006" key="4">
    <source>
        <dbReference type="Google" id="ProtNLM"/>
    </source>
</evidence>
<dbReference type="GO" id="GO:0042148">
    <property type="term" value="P:DNA strand invasion"/>
    <property type="evidence" value="ECO:0007669"/>
    <property type="project" value="TreeGrafter"/>
</dbReference>
<feature type="region of interest" description="Disordered" evidence="1">
    <location>
        <begin position="103"/>
        <end position="123"/>
    </location>
</feature>
<dbReference type="GO" id="GO:0005657">
    <property type="term" value="C:replication fork"/>
    <property type="evidence" value="ECO:0007669"/>
    <property type="project" value="InterPro"/>
</dbReference>
<evidence type="ECO:0000256" key="1">
    <source>
        <dbReference type="SAM" id="MobiDB-lite"/>
    </source>
</evidence>
<dbReference type="Proteomes" id="UP000799536">
    <property type="component" value="Unassembled WGS sequence"/>
</dbReference>
<protein>
    <recommendedName>
        <fullName evidence="4">DNA recombination and repair protein Rad51-like C-terminal domain-containing protein</fullName>
    </recommendedName>
</protein>
<dbReference type="PANTHER" id="PTHR46644:SF2">
    <property type="entry name" value="DNA REPAIR PROTEIN XRCC2"/>
    <property type="match status" value="1"/>
</dbReference>
<reference evidence="2" key="1">
    <citation type="journal article" date="2020" name="Stud. Mycol.">
        <title>101 Dothideomycetes genomes: a test case for predicting lifestyles and emergence of pathogens.</title>
        <authorList>
            <person name="Haridas S."/>
            <person name="Albert R."/>
            <person name="Binder M."/>
            <person name="Bloem J."/>
            <person name="Labutti K."/>
            <person name="Salamov A."/>
            <person name="Andreopoulos B."/>
            <person name="Baker S."/>
            <person name="Barry K."/>
            <person name="Bills G."/>
            <person name="Bluhm B."/>
            <person name="Cannon C."/>
            <person name="Castanera R."/>
            <person name="Culley D."/>
            <person name="Daum C."/>
            <person name="Ezra D."/>
            <person name="Gonzalez J."/>
            <person name="Henrissat B."/>
            <person name="Kuo A."/>
            <person name="Liang C."/>
            <person name="Lipzen A."/>
            <person name="Lutzoni F."/>
            <person name="Magnuson J."/>
            <person name="Mondo S."/>
            <person name="Nolan M."/>
            <person name="Ohm R."/>
            <person name="Pangilinan J."/>
            <person name="Park H.-J."/>
            <person name="Ramirez L."/>
            <person name="Alfaro M."/>
            <person name="Sun H."/>
            <person name="Tritt A."/>
            <person name="Yoshinaga Y."/>
            <person name="Zwiers L.-H."/>
            <person name="Turgeon B."/>
            <person name="Goodwin S."/>
            <person name="Spatafora J."/>
            <person name="Crous P."/>
            <person name="Grigoriev I."/>
        </authorList>
    </citation>
    <scope>NUCLEOTIDE SEQUENCE</scope>
    <source>
        <strain evidence="2">ATCC 74209</strain>
    </source>
</reference>
<dbReference type="GO" id="GO:0000724">
    <property type="term" value="P:double-strand break repair via homologous recombination"/>
    <property type="evidence" value="ECO:0007669"/>
    <property type="project" value="InterPro"/>
</dbReference>
<organism evidence="2 3">
    <name type="scientific">Delitschia confertaspora ATCC 74209</name>
    <dbReference type="NCBI Taxonomy" id="1513339"/>
    <lineage>
        <taxon>Eukaryota</taxon>
        <taxon>Fungi</taxon>
        <taxon>Dikarya</taxon>
        <taxon>Ascomycota</taxon>
        <taxon>Pezizomycotina</taxon>
        <taxon>Dothideomycetes</taxon>
        <taxon>Pleosporomycetidae</taxon>
        <taxon>Pleosporales</taxon>
        <taxon>Delitschiaceae</taxon>
        <taxon>Delitschia</taxon>
    </lineage>
</organism>
<accession>A0A9P4MTC5</accession>
<dbReference type="GO" id="GO:0000400">
    <property type="term" value="F:four-way junction DNA binding"/>
    <property type="evidence" value="ECO:0007669"/>
    <property type="project" value="TreeGrafter"/>
</dbReference>
<dbReference type="SUPFAM" id="SSF52540">
    <property type="entry name" value="P-loop containing nucleoside triphosphate hydrolases"/>
    <property type="match status" value="1"/>
</dbReference>
<name>A0A9P4MTC5_9PLEO</name>
<comment type="caution">
    <text evidence="2">The sequence shown here is derived from an EMBL/GenBank/DDBJ whole genome shotgun (WGS) entry which is preliminary data.</text>
</comment>
<sequence>MAEALGTKLLAEVEGLEMGDLLSSLRFLCRDDDARTHFGIPQLNNLIYGTAEQRQRGDMNWDMDMEDATEARTETDINVDAAAVHTDPFHTKDRLIPPTLHHTTARDSAHHQPNRPPIIELSSTAPGAGKTHLLYLLTSIAVLPPTFRSLHIGGKNSAVVVLDTEGTWSIKRLATIMADYVVSRVGEGVAEEREEGGIRGPGQQNKPTLQSLDLVLKKEIKDLLKRSLRHVHIYNPQSPSSLLSTLQSLESYLFDRTKHHSFYRPVHSIILDSVSAFQWQMRSSTTDSTLNPSSTPPNPYILLTSHLSNLHSLLPTTPILTTSTATSLHPYRSQFPPTWTQFSDIKIAVQRVPVPGFAPGSSVEECEAERRMRWEVVRRGRGKGWVYGRKAKGVREEGEGFEFVVRGEGVWFV</sequence>
<proteinExistence type="predicted"/>
<dbReference type="AlphaFoldDB" id="A0A9P4MTC5"/>
<keyword evidence="3" id="KW-1185">Reference proteome</keyword>